<dbReference type="VEuPathDB" id="FungiDB:AeMF1_010761"/>
<keyword evidence="3 6" id="KW-0812">Transmembrane</keyword>
<feature type="transmembrane region" description="Helical" evidence="6">
    <location>
        <begin position="191"/>
        <end position="213"/>
    </location>
</feature>
<comment type="subcellular location">
    <subcellularLocation>
        <location evidence="1">Membrane</location>
        <topology evidence="1">Multi-pass membrane protein</topology>
    </subcellularLocation>
</comment>
<dbReference type="Pfam" id="PF01554">
    <property type="entry name" value="MatE"/>
    <property type="match status" value="1"/>
</dbReference>
<dbReference type="EMBL" id="VJMJ01000172">
    <property type="protein sequence ID" value="KAF0728879.1"/>
    <property type="molecule type" value="Genomic_DNA"/>
</dbReference>
<feature type="transmembrane region" description="Helical" evidence="6">
    <location>
        <begin position="158"/>
        <end position="179"/>
    </location>
</feature>
<comment type="similarity">
    <text evidence="2">Belongs to the multi antimicrobial extrusion (MATE) (TC 2.A.66.1) family.</text>
</comment>
<gene>
    <name evidence="7" type="ORF">Ae201684_013448</name>
</gene>
<reference evidence="7 8" key="1">
    <citation type="submission" date="2019-07" db="EMBL/GenBank/DDBJ databases">
        <title>Genomics analysis of Aphanomyces spp. identifies a new class of oomycete effector associated with host adaptation.</title>
        <authorList>
            <person name="Gaulin E."/>
        </authorList>
    </citation>
    <scope>NUCLEOTIDE SEQUENCE [LARGE SCALE GENOMIC DNA]</scope>
    <source>
        <strain evidence="7 8">ATCC 201684</strain>
    </source>
</reference>
<evidence type="ECO:0000256" key="2">
    <source>
        <dbReference type="ARBA" id="ARBA00010199"/>
    </source>
</evidence>
<dbReference type="InterPro" id="IPR045069">
    <property type="entry name" value="MATE_euk"/>
</dbReference>
<name>A0A6G0WNG0_9STRA</name>
<dbReference type="GO" id="GO:0042910">
    <property type="term" value="F:xenobiotic transmembrane transporter activity"/>
    <property type="evidence" value="ECO:0007669"/>
    <property type="project" value="InterPro"/>
</dbReference>
<evidence type="ECO:0000313" key="7">
    <source>
        <dbReference type="EMBL" id="KAF0728879.1"/>
    </source>
</evidence>
<comment type="caution">
    <text evidence="7">The sequence shown here is derived from an EMBL/GenBank/DDBJ whole genome shotgun (WGS) entry which is preliminary data.</text>
</comment>
<dbReference type="Proteomes" id="UP000481153">
    <property type="component" value="Unassembled WGS sequence"/>
</dbReference>
<feature type="transmembrane region" description="Helical" evidence="6">
    <location>
        <begin position="120"/>
        <end position="143"/>
    </location>
</feature>
<dbReference type="GO" id="GO:0016020">
    <property type="term" value="C:membrane"/>
    <property type="evidence" value="ECO:0007669"/>
    <property type="project" value="UniProtKB-SubCell"/>
</dbReference>
<dbReference type="PANTHER" id="PTHR11206">
    <property type="entry name" value="MULTIDRUG RESISTANCE PROTEIN"/>
    <property type="match status" value="1"/>
</dbReference>
<keyword evidence="5 6" id="KW-0472">Membrane</keyword>
<evidence type="ECO:0000256" key="4">
    <source>
        <dbReference type="ARBA" id="ARBA00022989"/>
    </source>
</evidence>
<feature type="transmembrane region" description="Helical" evidence="6">
    <location>
        <begin position="408"/>
        <end position="429"/>
    </location>
</feature>
<dbReference type="GO" id="GO:0015297">
    <property type="term" value="F:antiporter activity"/>
    <property type="evidence" value="ECO:0007669"/>
    <property type="project" value="InterPro"/>
</dbReference>
<dbReference type="CDD" id="cd13132">
    <property type="entry name" value="MATE_eukaryotic"/>
    <property type="match status" value="1"/>
</dbReference>
<evidence type="ECO:0000256" key="5">
    <source>
        <dbReference type="ARBA" id="ARBA00023136"/>
    </source>
</evidence>
<proteinExistence type="inferred from homology"/>
<feature type="transmembrane region" description="Helical" evidence="6">
    <location>
        <begin position="340"/>
        <end position="363"/>
    </location>
</feature>
<keyword evidence="4 6" id="KW-1133">Transmembrane helix</keyword>
<accession>A0A6G0WNG0</accession>
<evidence type="ECO:0000256" key="6">
    <source>
        <dbReference type="SAM" id="Phobius"/>
    </source>
</evidence>
<feature type="transmembrane region" description="Helical" evidence="6">
    <location>
        <begin position="306"/>
        <end position="328"/>
    </location>
</feature>
<feature type="transmembrane region" description="Helical" evidence="6">
    <location>
        <begin position="43"/>
        <end position="66"/>
    </location>
</feature>
<evidence type="ECO:0000256" key="1">
    <source>
        <dbReference type="ARBA" id="ARBA00004141"/>
    </source>
</evidence>
<evidence type="ECO:0000256" key="3">
    <source>
        <dbReference type="ARBA" id="ARBA00022692"/>
    </source>
</evidence>
<sequence>MEESRALLQVLEQENKPLDDAIASVDMTAFDQASVTSEALETLVMAIPLVLTSILEFLPFATSVALVGHMDSPLTKEYVDASSMSYLIISVTGVSAGFGIMSALDTLCSQSVGAGKLYNLGMYFQCGLIVMSVWFIPIFFLNWNAEAILTFLKQDPQIVALAAPFNKVAVLGLPGLFLYELMKKGLQAQGIVTPMVWIAALDNVLFAVSGHWMCYHTSFGFYGAALARSVCYLLLPIFAYAYLMWNPVHKDWWPDNHPVASQWKAAWDHVPEFLRLGVPGLFMLMMETFAFDLCQVMVGWMPNPVLSLSVVNVLANLNAQIYGVYFGLSMACTIRAIVKASLLTILVLVTILATIFLSVHQYLPHLFIRDAVAIEAVQNTLGAFIFFMCVDGINAICQSIMRGMGQQAMGACVNAVAYYAVGLPLMAFFGFYCEWGVKGTWFGLALGILTSLSVYLLILYRTDWHQMAKEAVQRTETEHGHDVAEVKA</sequence>
<feature type="transmembrane region" description="Helical" evidence="6">
    <location>
        <begin position="219"/>
        <end position="243"/>
    </location>
</feature>
<feature type="transmembrane region" description="Helical" evidence="6">
    <location>
        <begin position="441"/>
        <end position="460"/>
    </location>
</feature>
<feature type="transmembrane region" description="Helical" evidence="6">
    <location>
        <begin position="86"/>
        <end position="108"/>
    </location>
</feature>
<feature type="transmembrane region" description="Helical" evidence="6">
    <location>
        <begin position="383"/>
        <end position="401"/>
    </location>
</feature>
<keyword evidence="8" id="KW-1185">Reference proteome</keyword>
<dbReference type="GO" id="GO:1990961">
    <property type="term" value="P:xenobiotic detoxification by transmembrane export across the plasma membrane"/>
    <property type="evidence" value="ECO:0007669"/>
    <property type="project" value="InterPro"/>
</dbReference>
<evidence type="ECO:0000313" key="8">
    <source>
        <dbReference type="Proteomes" id="UP000481153"/>
    </source>
</evidence>
<organism evidence="7 8">
    <name type="scientific">Aphanomyces euteiches</name>
    <dbReference type="NCBI Taxonomy" id="100861"/>
    <lineage>
        <taxon>Eukaryota</taxon>
        <taxon>Sar</taxon>
        <taxon>Stramenopiles</taxon>
        <taxon>Oomycota</taxon>
        <taxon>Saprolegniomycetes</taxon>
        <taxon>Saprolegniales</taxon>
        <taxon>Verrucalvaceae</taxon>
        <taxon>Aphanomyces</taxon>
    </lineage>
</organism>
<protein>
    <submittedName>
        <fullName evidence="7">Uncharacterized protein</fullName>
    </submittedName>
</protein>
<dbReference type="AlphaFoldDB" id="A0A6G0WNG0"/>
<dbReference type="InterPro" id="IPR002528">
    <property type="entry name" value="MATE_fam"/>
</dbReference>